<dbReference type="RefSeq" id="WP_381799365.1">
    <property type="nucleotide sequence ID" value="NZ_JBHYTS010000003.1"/>
</dbReference>
<dbReference type="Proteomes" id="UP001599756">
    <property type="component" value="Unassembled WGS sequence"/>
</dbReference>
<dbReference type="SUPFAM" id="SSF53756">
    <property type="entry name" value="UDP-Glycosyltransferase/glycogen phosphorylase"/>
    <property type="match status" value="1"/>
</dbReference>
<dbReference type="InterPro" id="IPR007235">
    <property type="entry name" value="Glyco_trans_28_C"/>
</dbReference>
<evidence type="ECO:0000259" key="1">
    <source>
        <dbReference type="Pfam" id="PF04101"/>
    </source>
</evidence>
<proteinExistence type="predicted"/>
<dbReference type="EMBL" id="JBHYTS010000003">
    <property type="protein sequence ID" value="MFE1749675.1"/>
    <property type="molecule type" value="Genomic_DNA"/>
</dbReference>
<evidence type="ECO:0000313" key="3">
    <source>
        <dbReference type="Proteomes" id="UP001599756"/>
    </source>
</evidence>
<accession>A0ABW6H059</accession>
<gene>
    <name evidence="2" type="ORF">ACFW88_03825</name>
</gene>
<evidence type="ECO:0000313" key="2">
    <source>
        <dbReference type="EMBL" id="MFE1749675.1"/>
    </source>
</evidence>
<keyword evidence="3" id="KW-1185">Reference proteome</keyword>
<reference evidence="2 3" key="1">
    <citation type="submission" date="2024-09" db="EMBL/GenBank/DDBJ databases">
        <title>The Natural Products Discovery Center: Release of the First 8490 Sequenced Strains for Exploring Actinobacteria Biosynthetic Diversity.</title>
        <authorList>
            <person name="Kalkreuter E."/>
            <person name="Kautsar S.A."/>
            <person name="Yang D."/>
            <person name="Bader C.D."/>
            <person name="Teijaro C.N."/>
            <person name="Fluegel L."/>
            <person name="Davis C.M."/>
            <person name="Simpson J.R."/>
            <person name="Lauterbach L."/>
            <person name="Steele A.D."/>
            <person name="Gui C."/>
            <person name="Meng S."/>
            <person name="Li G."/>
            <person name="Viehrig K."/>
            <person name="Ye F."/>
            <person name="Su P."/>
            <person name="Kiefer A.F."/>
            <person name="Nichols A."/>
            <person name="Cepeda A.J."/>
            <person name="Yan W."/>
            <person name="Fan B."/>
            <person name="Jiang Y."/>
            <person name="Adhikari A."/>
            <person name="Zheng C.-J."/>
            <person name="Schuster L."/>
            <person name="Cowan T.M."/>
            <person name="Smanski M.J."/>
            <person name="Chevrette M.G."/>
            <person name="De Carvalho L.P.S."/>
            <person name="Shen B."/>
        </authorList>
    </citation>
    <scope>NUCLEOTIDE SEQUENCE [LARGE SCALE GENOMIC DNA]</scope>
    <source>
        <strain evidence="2 3">NPDC059500</strain>
    </source>
</reference>
<protein>
    <submittedName>
        <fullName evidence="2">Glycosyltransferase</fullName>
    </submittedName>
</protein>
<dbReference type="PANTHER" id="PTHR21015:SF22">
    <property type="entry name" value="GLYCOSYLTRANSFERASE"/>
    <property type="match status" value="1"/>
</dbReference>
<organism evidence="2 3">
    <name type="scientific">Streptomyces anandii</name>
    <dbReference type="NCBI Taxonomy" id="285454"/>
    <lineage>
        <taxon>Bacteria</taxon>
        <taxon>Bacillati</taxon>
        <taxon>Actinomycetota</taxon>
        <taxon>Actinomycetes</taxon>
        <taxon>Kitasatosporales</taxon>
        <taxon>Streptomycetaceae</taxon>
        <taxon>Streptomyces</taxon>
    </lineage>
</organism>
<sequence>MDAEFGPHFPTGVVDEGDAEGVTAFICPVPRNAFAVWAEKRPHSQDRGRRLADKSPRVVASETCQSRQEYVGLAAVMGVEAADHAVDESLDGTCRASIGNFFGPELPGVLALADIVISRSGAGTIAELTAMGKPPVLIPLATSAGNEQEHNALHLQEAGAAVALLGDTVTSAGLRAAVAPLIS</sequence>
<dbReference type="Pfam" id="PF04101">
    <property type="entry name" value="Glyco_tran_28_C"/>
    <property type="match status" value="1"/>
</dbReference>
<dbReference type="Gene3D" id="3.40.50.2000">
    <property type="entry name" value="Glycogen Phosphorylase B"/>
    <property type="match status" value="1"/>
</dbReference>
<name>A0ABW6H059_9ACTN</name>
<feature type="domain" description="Glycosyl transferase family 28 C-terminal" evidence="1">
    <location>
        <begin position="102"/>
        <end position="181"/>
    </location>
</feature>
<dbReference type="PANTHER" id="PTHR21015">
    <property type="entry name" value="UDP-N-ACETYLGLUCOSAMINE--N-ACETYLMURAMYL-(PENTAPEPTIDE) PYROPHOSPHORYL-UNDECAPRENOL N-ACETYLGLUCOSAMINE TRANSFERASE 1"/>
    <property type="match status" value="1"/>
</dbReference>
<comment type="caution">
    <text evidence="2">The sequence shown here is derived from an EMBL/GenBank/DDBJ whole genome shotgun (WGS) entry which is preliminary data.</text>
</comment>